<feature type="compositionally biased region" description="Polar residues" evidence="1">
    <location>
        <begin position="99"/>
        <end position="110"/>
    </location>
</feature>
<comment type="caution">
    <text evidence="2">The sequence shown here is derived from an EMBL/GenBank/DDBJ whole genome shotgun (WGS) entry which is preliminary data.</text>
</comment>
<dbReference type="STRING" id="62708.A0A420I753"/>
<dbReference type="EMBL" id="MCBQ01012005">
    <property type="protein sequence ID" value="RKF65547.1"/>
    <property type="molecule type" value="Genomic_DNA"/>
</dbReference>
<feature type="compositionally biased region" description="Low complexity" evidence="1">
    <location>
        <begin position="309"/>
        <end position="328"/>
    </location>
</feature>
<accession>A0A420I753</accession>
<proteinExistence type="predicted"/>
<dbReference type="Proteomes" id="UP000283383">
    <property type="component" value="Unassembled WGS sequence"/>
</dbReference>
<feature type="region of interest" description="Disordered" evidence="1">
    <location>
        <begin position="309"/>
        <end position="337"/>
    </location>
</feature>
<evidence type="ECO:0000313" key="2">
    <source>
        <dbReference type="EMBL" id="RKF65547.1"/>
    </source>
</evidence>
<name>A0A420I753_9PEZI</name>
<dbReference type="InterPro" id="IPR012677">
    <property type="entry name" value="Nucleotide-bd_a/b_plait_sf"/>
</dbReference>
<feature type="region of interest" description="Disordered" evidence="1">
    <location>
        <begin position="48"/>
        <end position="70"/>
    </location>
</feature>
<reference evidence="2 3" key="1">
    <citation type="journal article" date="2018" name="BMC Genomics">
        <title>Comparative genome analyses reveal sequence features reflecting distinct modes of host-adaptation between dicot and monocot powdery mildew.</title>
        <authorList>
            <person name="Wu Y."/>
            <person name="Ma X."/>
            <person name="Pan Z."/>
            <person name="Kale S.D."/>
            <person name="Song Y."/>
            <person name="King H."/>
            <person name="Zhang Q."/>
            <person name="Presley C."/>
            <person name="Deng X."/>
            <person name="Wei C.I."/>
            <person name="Xiao S."/>
        </authorList>
    </citation>
    <scope>NUCLEOTIDE SEQUENCE [LARGE SCALE GENOMIC DNA]</scope>
    <source>
        <strain evidence="2">UMSG3</strain>
    </source>
</reference>
<sequence>MPPLILHNVPDDELYTGEDGVQRPYAMVFPDNSEGNNLSTRSRRAILETGSFGKSTRRSRSRTGTPAAKREDPTLLAAESIFNNFFSQKATDNSDTRQRTSILASSSQPNLLGAQPAQSDRAGLTTKFPKHHVKDPTEVILRGFKPSHQYAAIREYERIAGRICEDYPRDPPVEQRRYKVDSGDPASLRRKPLTAEEKAKVHKFAGGEHWIKVTFESAETAEAAIECSPQKILGHLVFAEIYRGVPPVDAEILISGQIEDHRGKDNIRFSRKLGGTLDSHSQESERPSSLLASCMTHYNADDSSGFDLLSSSNPQISSTSHGKTSISSPDTSTTVSEIDIPEASNRDFCHRIPSARRLKLLPAEQALLPQQSPIQKFLGSLPIIGWISKDIIGGSIPRTENGEFDYYKASLYWKLIWLIEKLTGISLLGDPKDE</sequence>
<keyword evidence="3" id="KW-1185">Reference proteome</keyword>
<dbReference type="AlphaFoldDB" id="A0A420I753"/>
<dbReference type="Gene3D" id="3.30.70.330">
    <property type="match status" value="1"/>
</dbReference>
<gene>
    <name evidence="2" type="ORF">GcM3_120010</name>
</gene>
<evidence type="ECO:0000256" key="1">
    <source>
        <dbReference type="SAM" id="MobiDB-lite"/>
    </source>
</evidence>
<organism evidence="2 3">
    <name type="scientific">Golovinomyces cichoracearum</name>
    <dbReference type="NCBI Taxonomy" id="62708"/>
    <lineage>
        <taxon>Eukaryota</taxon>
        <taxon>Fungi</taxon>
        <taxon>Dikarya</taxon>
        <taxon>Ascomycota</taxon>
        <taxon>Pezizomycotina</taxon>
        <taxon>Leotiomycetes</taxon>
        <taxon>Erysiphales</taxon>
        <taxon>Erysiphaceae</taxon>
        <taxon>Golovinomyces</taxon>
    </lineage>
</organism>
<protein>
    <submittedName>
        <fullName evidence="2">Nucleoporin NUP53</fullName>
    </submittedName>
</protein>
<evidence type="ECO:0000313" key="3">
    <source>
        <dbReference type="Proteomes" id="UP000283383"/>
    </source>
</evidence>
<feature type="region of interest" description="Disordered" evidence="1">
    <location>
        <begin position="90"/>
        <end position="116"/>
    </location>
</feature>